<reference evidence="1 2" key="1">
    <citation type="journal article" date="2018" name="Evol. Lett.">
        <title>Horizontal gene cluster transfer increased hallucinogenic mushroom diversity.</title>
        <authorList>
            <person name="Reynolds H.T."/>
            <person name="Vijayakumar V."/>
            <person name="Gluck-Thaler E."/>
            <person name="Korotkin H.B."/>
            <person name="Matheny P.B."/>
            <person name="Slot J.C."/>
        </authorList>
    </citation>
    <scope>NUCLEOTIDE SEQUENCE [LARGE SCALE GENOMIC DNA]</scope>
    <source>
        <strain evidence="1 2">2631</strain>
    </source>
</reference>
<name>A0A409XSK0_PSICY</name>
<accession>A0A409XSK0</accession>
<evidence type="ECO:0000313" key="2">
    <source>
        <dbReference type="Proteomes" id="UP000283269"/>
    </source>
</evidence>
<dbReference type="AlphaFoldDB" id="A0A409XSK0"/>
<evidence type="ECO:0000313" key="1">
    <source>
        <dbReference type="EMBL" id="PPQ93684.1"/>
    </source>
</evidence>
<dbReference type="EMBL" id="NHYD01000644">
    <property type="protein sequence ID" value="PPQ93684.1"/>
    <property type="molecule type" value="Genomic_DNA"/>
</dbReference>
<protein>
    <recommendedName>
        <fullName evidence="3">Hemerythrin-like domain-containing protein</fullName>
    </recommendedName>
</protein>
<dbReference type="Proteomes" id="UP000283269">
    <property type="component" value="Unassembled WGS sequence"/>
</dbReference>
<sequence>MFPLALFPTVPDNLQDMKARDALVYQNTFMKNALIRALNITYEMARKIEAVHPEFCSFLAYMESVCNILSLHLEGDDVFFQTLSLHCNEVAVVNNEIAIAFRKDLNSLLGLIGEWIESPDSYQHARLQDCLKKIESSITEVLHTQMSRFRGDALPNSIDDETLRVLVRGVSSLLSIEPPIDQCFPENMIWFGSRVDIAILLPFCTSHHDPLTSKYWPPVTSDAIEAIPDLARVHPHLWKFAPFDPVTRNATAVAL</sequence>
<comment type="caution">
    <text evidence="1">The sequence shown here is derived from an EMBL/GenBank/DDBJ whole genome shotgun (WGS) entry which is preliminary data.</text>
</comment>
<organism evidence="1 2">
    <name type="scientific">Psilocybe cyanescens</name>
    <dbReference type="NCBI Taxonomy" id="93625"/>
    <lineage>
        <taxon>Eukaryota</taxon>
        <taxon>Fungi</taxon>
        <taxon>Dikarya</taxon>
        <taxon>Basidiomycota</taxon>
        <taxon>Agaricomycotina</taxon>
        <taxon>Agaricomycetes</taxon>
        <taxon>Agaricomycetidae</taxon>
        <taxon>Agaricales</taxon>
        <taxon>Agaricineae</taxon>
        <taxon>Strophariaceae</taxon>
        <taxon>Psilocybe</taxon>
    </lineage>
</organism>
<gene>
    <name evidence="1" type="ORF">CVT25_012743</name>
</gene>
<evidence type="ECO:0008006" key="3">
    <source>
        <dbReference type="Google" id="ProtNLM"/>
    </source>
</evidence>
<dbReference type="OrthoDB" id="58416at2759"/>
<dbReference type="InParanoid" id="A0A409XSK0"/>
<keyword evidence="2" id="KW-1185">Reference proteome</keyword>
<proteinExistence type="predicted"/>